<evidence type="ECO:0000256" key="1">
    <source>
        <dbReference type="SAM" id="MobiDB-lite"/>
    </source>
</evidence>
<feature type="region of interest" description="Disordered" evidence="1">
    <location>
        <begin position="1"/>
        <end position="22"/>
    </location>
</feature>
<dbReference type="AlphaFoldDB" id="A0A9J6ATK0"/>
<sequence>MELVSPDNQTSPFSRSNNPRADKPLILPIFGDLKFDVTFAKKFQGLHVFFGDPKFRRDISQKFHGHPLRP</sequence>
<proteinExistence type="predicted"/>
<accession>A0A9J6ATK0</accession>
<feature type="compositionally biased region" description="Polar residues" evidence="1">
    <location>
        <begin position="1"/>
        <end position="19"/>
    </location>
</feature>
<evidence type="ECO:0000313" key="3">
    <source>
        <dbReference type="Proteomes" id="UP000824120"/>
    </source>
</evidence>
<gene>
    <name evidence="2" type="ORF">H5410_012942</name>
</gene>
<evidence type="ECO:0000313" key="2">
    <source>
        <dbReference type="EMBL" id="KAG5627724.1"/>
    </source>
</evidence>
<keyword evidence="3" id="KW-1185">Reference proteome</keyword>
<protein>
    <submittedName>
        <fullName evidence="2">Uncharacterized protein</fullName>
    </submittedName>
</protein>
<name>A0A9J6ATK0_SOLCO</name>
<organism evidence="2 3">
    <name type="scientific">Solanum commersonii</name>
    <name type="common">Commerson's wild potato</name>
    <name type="synonym">Commerson's nightshade</name>
    <dbReference type="NCBI Taxonomy" id="4109"/>
    <lineage>
        <taxon>Eukaryota</taxon>
        <taxon>Viridiplantae</taxon>
        <taxon>Streptophyta</taxon>
        <taxon>Embryophyta</taxon>
        <taxon>Tracheophyta</taxon>
        <taxon>Spermatophyta</taxon>
        <taxon>Magnoliopsida</taxon>
        <taxon>eudicotyledons</taxon>
        <taxon>Gunneridae</taxon>
        <taxon>Pentapetalae</taxon>
        <taxon>asterids</taxon>
        <taxon>lamiids</taxon>
        <taxon>Solanales</taxon>
        <taxon>Solanaceae</taxon>
        <taxon>Solanoideae</taxon>
        <taxon>Solaneae</taxon>
        <taxon>Solanum</taxon>
    </lineage>
</organism>
<comment type="caution">
    <text evidence="2">The sequence shown here is derived from an EMBL/GenBank/DDBJ whole genome shotgun (WGS) entry which is preliminary data.</text>
</comment>
<dbReference type="Proteomes" id="UP000824120">
    <property type="component" value="Chromosome 2"/>
</dbReference>
<reference evidence="2 3" key="1">
    <citation type="submission" date="2020-09" db="EMBL/GenBank/DDBJ databases">
        <title>De no assembly of potato wild relative species, Solanum commersonii.</title>
        <authorList>
            <person name="Cho K."/>
        </authorList>
    </citation>
    <scope>NUCLEOTIDE SEQUENCE [LARGE SCALE GENOMIC DNA]</scope>
    <source>
        <strain evidence="2">LZ3.2</strain>
        <tissue evidence="2">Leaf</tissue>
    </source>
</reference>
<dbReference type="EMBL" id="JACXVP010000002">
    <property type="protein sequence ID" value="KAG5627724.1"/>
    <property type="molecule type" value="Genomic_DNA"/>
</dbReference>